<keyword evidence="6" id="KW-1185">Reference proteome</keyword>
<evidence type="ECO:0000256" key="2">
    <source>
        <dbReference type="ARBA" id="ARBA00012277"/>
    </source>
</evidence>
<dbReference type="PANTHER" id="PTHR42980">
    <property type="entry name" value="2-OXOISOVALERATE DEHYDROGENASE SUBUNIT BETA-RELATED"/>
    <property type="match status" value="1"/>
</dbReference>
<comment type="cofactor">
    <cofactor evidence="1">
        <name>thiamine diphosphate</name>
        <dbReference type="ChEBI" id="CHEBI:58937"/>
    </cofactor>
</comment>
<sequence length="352" mass="37390">MTTATVGTARKPATMAQALNRALHDAMADDPAVHVLGEDVGTLGGVFRVTDGLAKKFGDDRCTDTPLAEAGALGAAVGMAMYGLRPVVEMQFDAFAYPAFEQLVSHVSRFRNRTRGAVPMPITVRVPYGGGIGGVEHHSDSSEAYYMATPGLHVVVPATVADAYGLLREAIASDDPVVFMEPKRLYWSKADWSADRPDPVPGIGRALVRRPGTSATLVTYGPSLPVCLEAAEAAVAEGWDLEVVDLRSLVPFDEETVCASVRRTGRAVVVHEAVGFGGPGGEIAARVTERCFHHLEAPVLRVTGFDIPYPPPMLEHHHLPGVDRVLDAVARLQWESQWVGPGAAGIGDGGAR</sequence>
<dbReference type="InterPro" id="IPR009014">
    <property type="entry name" value="Transketo_C/PFOR_II"/>
</dbReference>
<evidence type="ECO:0000259" key="4">
    <source>
        <dbReference type="SMART" id="SM00861"/>
    </source>
</evidence>
<name>A0ABW0YWU5_9ACTN</name>
<dbReference type="RefSeq" id="WP_390314795.1">
    <property type="nucleotide sequence ID" value="NZ_JBHSPB010000003.1"/>
</dbReference>
<dbReference type="Pfam" id="PF02780">
    <property type="entry name" value="Transketolase_C"/>
    <property type="match status" value="1"/>
</dbReference>
<gene>
    <name evidence="5" type="ORF">ACFP1Z_05780</name>
</gene>
<evidence type="ECO:0000313" key="6">
    <source>
        <dbReference type="Proteomes" id="UP001596083"/>
    </source>
</evidence>
<dbReference type="Proteomes" id="UP001596083">
    <property type="component" value="Unassembled WGS sequence"/>
</dbReference>
<feature type="domain" description="Transketolase-like pyrimidine-binding" evidence="4">
    <location>
        <begin position="13"/>
        <end position="188"/>
    </location>
</feature>
<evidence type="ECO:0000256" key="1">
    <source>
        <dbReference type="ARBA" id="ARBA00001964"/>
    </source>
</evidence>
<keyword evidence="3 5" id="KW-0560">Oxidoreductase</keyword>
<dbReference type="Pfam" id="PF02779">
    <property type="entry name" value="Transket_pyr"/>
    <property type="match status" value="1"/>
</dbReference>
<organism evidence="5 6">
    <name type="scientific">Streptomyces gamaensis</name>
    <dbReference type="NCBI Taxonomy" id="1763542"/>
    <lineage>
        <taxon>Bacteria</taxon>
        <taxon>Bacillati</taxon>
        <taxon>Actinomycetota</taxon>
        <taxon>Actinomycetes</taxon>
        <taxon>Kitasatosporales</taxon>
        <taxon>Streptomycetaceae</taxon>
        <taxon>Streptomyces</taxon>
    </lineage>
</organism>
<evidence type="ECO:0000256" key="3">
    <source>
        <dbReference type="ARBA" id="ARBA00023002"/>
    </source>
</evidence>
<protein>
    <recommendedName>
        <fullName evidence="2">3-methyl-2-oxobutanoate dehydrogenase (2-methylpropanoyl-transferring)</fullName>
        <ecNumber evidence="2">1.2.4.4</ecNumber>
    </recommendedName>
</protein>
<dbReference type="SUPFAM" id="SSF52518">
    <property type="entry name" value="Thiamin diphosphate-binding fold (THDP-binding)"/>
    <property type="match status" value="1"/>
</dbReference>
<accession>A0ABW0YWU5</accession>
<dbReference type="Gene3D" id="3.40.50.920">
    <property type="match status" value="1"/>
</dbReference>
<reference evidence="6" key="1">
    <citation type="journal article" date="2019" name="Int. J. Syst. Evol. Microbiol.">
        <title>The Global Catalogue of Microorganisms (GCM) 10K type strain sequencing project: providing services to taxonomists for standard genome sequencing and annotation.</title>
        <authorList>
            <consortium name="The Broad Institute Genomics Platform"/>
            <consortium name="The Broad Institute Genome Sequencing Center for Infectious Disease"/>
            <person name="Wu L."/>
            <person name="Ma J."/>
        </authorList>
    </citation>
    <scope>NUCLEOTIDE SEQUENCE [LARGE SCALE GENOMIC DNA]</scope>
    <source>
        <strain evidence="6">CGMCC 4.7304</strain>
    </source>
</reference>
<dbReference type="PANTHER" id="PTHR42980:SF1">
    <property type="entry name" value="2-OXOISOVALERATE DEHYDROGENASE SUBUNIT BETA, MITOCHONDRIAL"/>
    <property type="match status" value="1"/>
</dbReference>
<dbReference type="Gene3D" id="3.40.50.970">
    <property type="match status" value="1"/>
</dbReference>
<dbReference type="EMBL" id="JBHSPB010000003">
    <property type="protein sequence ID" value="MFC5719689.1"/>
    <property type="molecule type" value="Genomic_DNA"/>
</dbReference>
<dbReference type="EC" id="1.2.4.4" evidence="2"/>
<dbReference type="SMART" id="SM00861">
    <property type="entry name" value="Transket_pyr"/>
    <property type="match status" value="1"/>
</dbReference>
<proteinExistence type="predicted"/>
<evidence type="ECO:0000313" key="5">
    <source>
        <dbReference type="EMBL" id="MFC5719689.1"/>
    </source>
</evidence>
<comment type="caution">
    <text evidence="5">The sequence shown here is derived from an EMBL/GenBank/DDBJ whole genome shotgun (WGS) entry which is preliminary data.</text>
</comment>
<dbReference type="InterPro" id="IPR005475">
    <property type="entry name" value="Transketolase-like_Pyr-bd"/>
</dbReference>
<dbReference type="InterPro" id="IPR033248">
    <property type="entry name" value="Transketolase_C"/>
</dbReference>
<dbReference type="SUPFAM" id="SSF52922">
    <property type="entry name" value="TK C-terminal domain-like"/>
    <property type="match status" value="1"/>
</dbReference>
<dbReference type="GO" id="GO:0016491">
    <property type="term" value="F:oxidoreductase activity"/>
    <property type="evidence" value="ECO:0007669"/>
    <property type="project" value="UniProtKB-KW"/>
</dbReference>
<dbReference type="InterPro" id="IPR029061">
    <property type="entry name" value="THDP-binding"/>
</dbReference>
<dbReference type="CDD" id="cd07036">
    <property type="entry name" value="TPP_PYR_E1-PDHc-beta_like"/>
    <property type="match status" value="1"/>
</dbReference>